<accession>A0A2A9FAW6</accession>
<dbReference type="InterPro" id="IPR050832">
    <property type="entry name" value="Bact_Acetyltransf"/>
</dbReference>
<evidence type="ECO:0000256" key="2">
    <source>
        <dbReference type="ARBA" id="ARBA00023315"/>
    </source>
</evidence>
<keyword evidence="2" id="KW-0012">Acyltransferase</keyword>
<keyword evidence="4" id="KW-0687">Ribonucleoprotein</keyword>
<dbReference type="PANTHER" id="PTHR43877">
    <property type="entry name" value="AMINOALKYLPHOSPHONATE N-ACETYLTRANSFERASE-RELATED-RELATED"/>
    <property type="match status" value="1"/>
</dbReference>
<dbReference type="SUPFAM" id="SSF55729">
    <property type="entry name" value="Acyl-CoA N-acyltransferases (Nat)"/>
    <property type="match status" value="1"/>
</dbReference>
<feature type="domain" description="N-acetyltransferase" evidence="3">
    <location>
        <begin position="168"/>
        <end position="327"/>
    </location>
</feature>
<dbReference type="Gene3D" id="3.40.630.30">
    <property type="match status" value="1"/>
</dbReference>
<protein>
    <submittedName>
        <fullName evidence="4">Ribosomal protein S18 acetylase RimI-like enzyme</fullName>
    </submittedName>
</protein>
<gene>
    <name evidence="4" type="ORF">ATK36_2742</name>
</gene>
<dbReference type="InterPro" id="IPR000182">
    <property type="entry name" value="GNAT_dom"/>
</dbReference>
<keyword evidence="4" id="KW-0689">Ribosomal protein</keyword>
<keyword evidence="5" id="KW-1185">Reference proteome</keyword>
<dbReference type="AlphaFoldDB" id="A0A2A9FAW6"/>
<organism evidence="4 5">
    <name type="scientific">Amycolatopsis sulphurea</name>
    <dbReference type="NCBI Taxonomy" id="76022"/>
    <lineage>
        <taxon>Bacteria</taxon>
        <taxon>Bacillati</taxon>
        <taxon>Actinomycetota</taxon>
        <taxon>Actinomycetes</taxon>
        <taxon>Pseudonocardiales</taxon>
        <taxon>Pseudonocardiaceae</taxon>
        <taxon>Amycolatopsis</taxon>
    </lineage>
</organism>
<dbReference type="Pfam" id="PF00583">
    <property type="entry name" value="Acetyltransf_1"/>
    <property type="match status" value="1"/>
</dbReference>
<dbReference type="CDD" id="cd04301">
    <property type="entry name" value="NAT_SF"/>
    <property type="match status" value="1"/>
</dbReference>
<evidence type="ECO:0000313" key="4">
    <source>
        <dbReference type="EMBL" id="PFG47692.1"/>
    </source>
</evidence>
<dbReference type="GO" id="GO:0005840">
    <property type="term" value="C:ribosome"/>
    <property type="evidence" value="ECO:0007669"/>
    <property type="project" value="UniProtKB-KW"/>
</dbReference>
<dbReference type="GO" id="GO:0016747">
    <property type="term" value="F:acyltransferase activity, transferring groups other than amino-acyl groups"/>
    <property type="evidence" value="ECO:0007669"/>
    <property type="project" value="InterPro"/>
</dbReference>
<dbReference type="Proteomes" id="UP000243542">
    <property type="component" value="Unassembled WGS sequence"/>
</dbReference>
<comment type="caution">
    <text evidence="4">The sequence shown here is derived from an EMBL/GenBank/DDBJ whole genome shotgun (WGS) entry which is preliminary data.</text>
</comment>
<evidence type="ECO:0000259" key="3">
    <source>
        <dbReference type="PROSITE" id="PS51186"/>
    </source>
</evidence>
<reference evidence="4 5" key="1">
    <citation type="submission" date="2017-10" db="EMBL/GenBank/DDBJ databases">
        <title>Sequencing the genomes of 1000 actinobacteria strains.</title>
        <authorList>
            <person name="Klenk H.-P."/>
        </authorList>
    </citation>
    <scope>NUCLEOTIDE SEQUENCE [LARGE SCALE GENOMIC DNA]</scope>
    <source>
        <strain evidence="4 5">DSM 46092</strain>
    </source>
</reference>
<keyword evidence="1" id="KW-0808">Transferase</keyword>
<sequence>MFRGPDGAGADHNEGMHNDVTATGHAARIATVDALLPAPLPFRVHGDDTLLTAEAGETTAAGLATCTEVGPDSPQSIWRARVEHRLEVQLAGPDPAAGLDALLTRWDEHLHSLAQVGDAECAAVLSRPSRDTAGTTELLRHGFAPVGVIAVRPAARMAAPGPATTPGVCIRHATPDDLGTAMRLMLELQRYDAQFGKVTVRPGIEELLEKELLRQLERPEPQLWIAELYGRPLGMVLLQMPDETGWIGHRVAASRIGYLSSLAVSEAARSAGVGSALAAHAHQVFDEAGADVVLLHTAVANPRSTPFWYAQGYRPLWTGWQRRPAAR</sequence>
<dbReference type="EMBL" id="PDJK01000002">
    <property type="protein sequence ID" value="PFG47692.1"/>
    <property type="molecule type" value="Genomic_DNA"/>
</dbReference>
<evidence type="ECO:0000313" key="5">
    <source>
        <dbReference type="Proteomes" id="UP000243542"/>
    </source>
</evidence>
<name>A0A2A9FAW6_9PSEU</name>
<proteinExistence type="predicted"/>
<dbReference type="InterPro" id="IPR016181">
    <property type="entry name" value="Acyl_CoA_acyltransferase"/>
</dbReference>
<dbReference type="PROSITE" id="PS51186">
    <property type="entry name" value="GNAT"/>
    <property type="match status" value="1"/>
</dbReference>
<evidence type="ECO:0000256" key="1">
    <source>
        <dbReference type="ARBA" id="ARBA00022679"/>
    </source>
</evidence>